<dbReference type="AlphaFoldDB" id="A0AAV5SP57"/>
<reference evidence="1" key="1">
    <citation type="submission" date="2023-10" db="EMBL/GenBank/DDBJ databases">
        <title>Genome assembly of Pristionchus species.</title>
        <authorList>
            <person name="Yoshida K."/>
            <person name="Sommer R.J."/>
        </authorList>
    </citation>
    <scope>NUCLEOTIDE SEQUENCE</scope>
    <source>
        <strain evidence="1">RS0144</strain>
    </source>
</reference>
<dbReference type="Proteomes" id="UP001432027">
    <property type="component" value="Unassembled WGS sequence"/>
</dbReference>
<name>A0AAV5SP57_9BILA</name>
<sequence>MNRARTSFSFSFSSPSFLPPLSFNSFNFLRGKTAASFTSIQFSLRYSTRFMMSSLTLFDTFSLAFSSRSKIVCPLHPSYFSSSSSIFFPIFSSSRTASPSSSCCTNCGMLQP</sequence>
<evidence type="ECO:0000313" key="1">
    <source>
        <dbReference type="EMBL" id="GMS84991.1"/>
    </source>
</evidence>
<accession>A0AAV5SP57</accession>
<keyword evidence="2" id="KW-1185">Reference proteome</keyword>
<comment type="caution">
    <text evidence="1">The sequence shown here is derived from an EMBL/GenBank/DDBJ whole genome shotgun (WGS) entry which is preliminary data.</text>
</comment>
<gene>
    <name evidence="1" type="ORF">PENTCL1PPCAC_7166</name>
</gene>
<organism evidence="1 2">
    <name type="scientific">Pristionchus entomophagus</name>
    <dbReference type="NCBI Taxonomy" id="358040"/>
    <lineage>
        <taxon>Eukaryota</taxon>
        <taxon>Metazoa</taxon>
        <taxon>Ecdysozoa</taxon>
        <taxon>Nematoda</taxon>
        <taxon>Chromadorea</taxon>
        <taxon>Rhabditida</taxon>
        <taxon>Rhabditina</taxon>
        <taxon>Diplogasteromorpha</taxon>
        <taxon>Diplogasteroidea</taxon>
        <taxon>Neodiplogasteridae</taxon>
        <taxon>Pristionchus</taxon>
    </lineage>
</organism>
<protein>
    <submittedName>
        <fullName evidence="1">Uncharacterized protein</fullName>
    </submittedName>
</protein>
<dbReference type="EMBL" id="BTSX01000002">
    <property type="protein sequence ID" value="GMS84991.1"/>
    <property type="molecule type" value="Genomic_DNA"/>
</dbReference>
<proteinExistence type="predicted"/>
<evidence type="ECO:0000313" key="2">
    <source>
        <dbReference type="Proteomes" id="UP001432027"/>
    </source>
</evidence>